<gene>
    <name evidence="19" type="primary">nuoG</name>
    <name evidence="19" type="ORF">DL239_01950</name>
</gene>
<dbReference type="InterPro" id="IPR017896">
    <property type="entry name" value="4Fe4S_Fe-S-bd"/>
</dbReference>
<keyword evidence="5" id="KW-0874">Quinone</keyword>
<feature type="domain" description="4Fe-4S Mo/W bis-MGD-type" evidence="17">
    <location>
        <begin position="217"/>
        <end position="273"/>
    </location>
</feature>
<dbReference type="Pfam" id="PF13510">
    <property type="entry name" value="Fer2_4"/>
    <property type="match status" value="1"/>
</dbReference>
<feature type="domain" description="4Fe-4S ferredoxin-type" evidence="16">
    <location>
        <begin position="139"/>
        <end position="168"/>
    </location>
</feature>
<feature type="domain" description="4Fe-4S His(Cys)3-ligated-type" evidence="18">
    <location>
        <begin position="78"/>
        <end position="117"/>
    </location>
</feature>
<dbReference type="InterPro" id="IPR000283">
    <property type="entry name" value="NADH_UbQ_OxRdtase_75kDa_su_CS"/>
</dbReference>
<evidence type="ECO:0000256" key="13">
    <source>
        <dbReference type="ARBA" id="ARBA00047712"/>
    </source>
</evidence>
<evidence type="ECO:0000313" key="20">
    <source>
        <dbReference type="Proteomes" id="UP001429564"/>
    </source>
</evidence>
<dbReference type="PROSITE" id="PS51839">
    <property type="entry name" value="4FE4S_HC3"/>
    <property type="match status" value="1"/>
</dbReference>
<dbReference type="InterPro" id="IPR054351">
    <property type="entry name" value="NADH_UbQ_OxRdtase_ferredoxin"/>
</dbReference>
<feature type="domain" description="4Fe-4S ferredoxin-type" evidence="16">
    <location>
        <begin position="176"/>
        <end position="208"/>
    </location>
</feature>
<dbReference type="Gene3D" id="3.40.50.740">
    <property type="match status" value="2"/>
</dbReference>
<comment type="catalytic activity">
    <reaction evidence="13">
        <text>a quinone + NADH + 5 H(+)(in) = a quinol + NAD(+) + 4 H(+)(out)</text>
        <dbReference type="Rhea" id="RHEA:57888"/>
        <dbReference type="ChEBI" id="CHEBI:15378"/>
        <dbReference type="ChEBI" id="CHEBI:24646"/>
        <dbReference type="ChEBI" id="CHEBI:57540"/>
        <dbReference type="ChEBI" id="CHEBI:57945"/>
        <dbReference type="ChEBI" id="CHEBI:132124"/>
    </reaction>
</comment>
<dbReference type="PROSITE" id="PS00642">
    <property type="entry name" value="COMPLEX1_75K_2"/>
    <property type="match status" value="1"/>
</dbReference>
<dbReference type="PROSITE" id="PS00551">
    <property type="entry name" value="MOLYBDOPTERIN_PROK_1"/>
    <property type="match status" value="1"/>
</dbReference>
<keyword evidence="20" id="KW-1185">Reference proteome</keyword>
<evidence type="ECO:0000256" key="3">
    <source>
        <dbReference type="ARBA" id="ARBA00022485"/>
    </source>
</evidence>
<keyword evidence="6" id="KW-0479">Metal-binding</keyword>
<dbReference type="Gene3D" id="3.10.20.740">
    <property type="match status" value="1"/>
</dbReference>
<dbReference type="Gene3D" id="3.40.228.10">
    <property type="entry name" value="Dimethylsulfoxide Reductase, domain 2"/>
    <property type="match status" value="1"/>
</dbReference>
<evidence type="ECO:0000313" key="19">
    <source>
        <dbReference type="EMBL" id="NIZ59732.1"/>
    </source>
</evidence>
<evidence type="ECO:0000259" key="18">
    <source>
        <dbReference type="PROSITE" id="PS51839"/>
    </source>
</evidence>
<dbReference type="InterPro" id="IPR001041">
    <property type="entry name" value="2Fe-2S_ferredoxin-type"/>
</dbReference>
<keyword evidence="7" id="KW-1278">Translocase</keyword>
<dbReference type="SUPFAM" id="SSF50692">
    <property type="entry name" value="ADC-like"/>
    <property type="match status" value="1"/>
</dbReference>
<name>A0ABX0W277_9RHOB</name>
<dbReference type="InterPro" id="IPR006656">
    <property type="entry name" value="Mopterin_OxRdtase"/>
</dbReference>
<dbReference type="Pfam" id="PF22117">
    <property type="entry name" value="Fer4_Nqo3"/>
    <property type="match status" value="1"/>
</dbReference>
<evidence type="ECO:0000256" key="11">
    <source>
        <dbReference type="ARBA" id="ARBA00023075"/>
    </source>
</evidence>
<keyword evidence="3" id="KW-0004">4Fe-4S</keyword>
<evidence type="ECO:0000256" key="10">
    <source>
        <dbReference type="ARBA" id="ARBA00023027"/>
    </source>
</evidence>
<proteinExistence type="inferred from homology"/>
<dbReference type="PANTHER" id="PTHR43105">
    <property type="entry name" value="RESPIRATORY NITRATE REDUCTASE"/>
    <property type="match status" value="1"/>
</dbReference>
<reference evidence="19 20" key="1">
    <citation type="submission" date="2018-05" db="EMBL/GenBank/DDBJ databases">
        <authorList>
            <person name="Zhang Y.-J."/>
        </authorList>
    </citation>
    <scope>NUCLEOTIDE SEQUENCE [LARGE SCALE GENOMIC DNA]</scope>
    <source>
        <strain evidence="19 20">CY04</strain>
    </source>
</reference>
<evidence type="ECO:0000256" key="9">
    <source>
        <dbReference type="ARBA" id="ARBA00023014"/>
    </source>
</evidence>
<evidence type="ECO:0000256" key="6">
    <source>
        <dbReference type="ARBA" id="ARBA00022723"/>
    </source>
</evidence>
<dbReference type="InterPro" id="IPR050123">
    <property type="entry name" value="Prok_molybdopt-oxidoreductase"/>
</dbReference>
<evidence type="ECO:0000256" key="2">
    <source>
        <dbReference type="ARBA" id="ARBA00005404"/>
    </source>
</evidence>
<keyword evidence="10" id="KW-0520">NAD</keyword>
<comment type="similarity">
    <text evidence="2 14">Belongs to the complex I 75 kDa subunit family.</text>
</comment>
<dbReference type="InterPro" id="IPR019574">
    <property type="entry name" value="NADH_UbQ_OxRdtase_Gsu_4Fe4S-bd"/>
</dbReference>
<evidence type="ECO:0000259" key="17">
    <source>
        <dbReference type="PROSITE" id="PS51669"/>
    </source>
</evidence>
<dbReference type="CDD" id="cd00207">
    <property type="entry name" value="fer2"/>
    <property type="match status" value="1"/>
</dbReference>
<dbReference type="EMBL" id="QHLQ01000001">
    <property type="protein sequence ID" value="NIZ59732.1"/>
    <property type="molecule type" value="Genomic_DNA"/>
</dbReference>
<dbReference type="InterPro" id="IPR006963">
    <property type="entry name" value="Mopterin_OxRdtase_4Fe-4S_dom"/>
</dbReference>
<dbReference type="CDD" id="cd02775">
    <property type="entry name" value="MopB_CT"/>
    <property type="match status" value="1"/>
</dbReference>
<feature type="domain" description="2Fe-2S ferredoxin-type" evidence="15">
    <location>
        <begin position="1"/>
        <end position="78"/>
    </location>
</feature>
<dbReference type="Pfam" id="PF00384">
    <property type="entry name" value="Molybdopterin"/>
    <property type="match status" value="1"/>
</dbReference>
<dbReference type="SUPFAM" id="SSF54292">
    <property type="entry name" value="2Fe-2S ferredoxin-like"/>
    <property type="match status" value="1"/>
</dbReference>
<dbReference type="SMART" id="SM00926">
    <property type="entry name" value="Molybdop_Fe4S4"/>
    <property type="match status" value="1"/>
</dbReference>
<comment type="cofactor">
    <cofactor evidence="1">
        <name>[4Fe-4S] cluster</name>
        <dbReference type="ChEBI" id="CHEBI:49883"/>
    </cofactor>
</comment>
<dbReference type="InterPro" id="IPR017900">
    <property type="entry name" value="4Fe4S_Fe_S_CS"/>
</dbReference>
<keyword evidence="8" id="KW-0408">Iron</keyword>
<dbReference type="InterPro" id="IPR036010">
    <property type="entry name" value="2Fe-2S_ferredoxin-like_sf"/>
</dbReference>
<evidence type="ECO:0000256" key="5">
    <source>
        <dbReference type="ARBA" id="ARBA00022719"/>
    </source>
</evidence>
<dbReference type="Gene3D" id="2.20.25.90">
    <property type="entry name" value="ADC-like domains"/>
    <property type="match status" value="1"/>
</dbReference>
<evidence type="ECO:0000256" key="7">
    <source>
        <dbReference type="ARBA" id="ARBA00022967"/>
    </source>
</evidence>
<keyword evidence="11" id="KW-0830">Ubiquinone</keyword>
<evidence type="ECO:0000256" key="4">
    <source>
        <dbReference type="ARBA" id="ARBA00022714"/>
    </source>
</evidence>
<dbReference type="NCBIfam" id="TIGR01973">
    <property type="entry name" value="NuoG"/>
    <property type="match status" value="1"/>
</dbReference>
<keyword evidence="4" id="KW-0001">2Fe-2S</keyword>
<evidence type="ECO:0000256" key="1">
    <source>
        <dbReference type="ARBA" id="ARBA00001966"/>
    </source>
</evidence>
<evidence type="ECO:0000259" key="16">
    <source>
        <dbReference type="PROSITE" id="PS51379"/>
    </source>
</evidence>
<dbReference type="SMART" id="SM00929">
    <property type="entry name" value="NADH-G_4Fe-4S_3"/>
    <property type="match status" value="1"/>
</dbReference>
<comment type="cofactor">
    <cofactor evidence="12">
        <name>[2Fe-2S] cluster</name>
        <dbReference type="ChEBI" id="CHEBI:190135"/>
    </cofactor>
</comment>
<evidence type="ECO:0000256" key="8">
    <source>
        <dbReference type="ARBA" id="ARBA00023004"/>
    </source>
</evidence>
<dbReference type="SUPFAM" id="SSF53706">
    <property type="entry name" value="Formate dehydrogenase/DMSO reductase, domains 1-3"/>
    <property type="match status" value="1"/>
</dbReference>
<organism evidence="19 20">
    <name type="scientific">Parasedimentitalea denitrificans</name>
    <dbReference type="NCBI Taxonomy" id="2211118"/>
    <lineage>
        <taxon>Bacteria</taxon>
        <taxon>Pseudomonadati</taxon>
        <taxon>Pseudomonadota</taxon>
        <taxon>Alphaproteobacteria</taxon>
        <taxon>Rhodobacterales</taxon>
        <taxon>Paracoccaceae</taxon>
        <taxon>Parasedimentitalea</taxon>
    </lineage>
</organism>
<dbReference type="Pfam" id="PF04879">
    <property type="entry name" value="Molybdop_Fe4S4"/>
    <property type="match status" value="1"/>
</dbReference>
<sequence>MVTCTMDGQTLEVDPGTTILTAASSVGIKIPTFCFHERLSLSASCRMCLVEVEGRGKLEPACATVIAPDMVIHTQSAQVAGTRQDMLEILLANHPLDCPVCDKGGECELQDTVFRYGKGDSRLRDPKRVFRQDDIELNQVIVFNANRCIQCQRCVRVCEEVVGDVALGTSERGLDSEITGVGNSLKDCSHCGNCIEVCPVGALMSIPYRYKARPWDLEKTETICGMCGSGCSISVEFADGRFKRVKSDPDTGMNKELLCAKGRFGFDAIDGGKRIEHPMIRKNGVLKPVGWPEAIQLIATRACEIKERHGRIQGQISPRQSNETAYKFQQLMRRVFESQDIHSSTRFSGLQAPGAVAALARLVTGPMQRKPLQSLLEADCIFLLGANVSEENPVSGYLLRSAMIDSGKRLIVSSSRPSGLDAIASAKLRLLPGKEASLMSRLISDASSLGDDPKPTDNMIAKARGILNGAERITLLIGTEFLRTSKAAECLRWIEKAVGHFGAQGKTVELQFLFDRPNQLGLWDMGCLSGVAPGWQGSLTPLPEPEDPVELHYILGADPLPNEPSTDRPAFLVVHTSHFNKTVERADVVLPSASYGEESGTYTNNEGRVQTLRPVRSPLPDLLAARQVFNLISRAMWQGPLPVEEGSVRNRIKAKYPAFGLFDQETIQSEAGQTCIWPKEDSLEPPEDDLSQGNGAAQGRRHLITGDNQFQSGKLATRSSILSSLDKGPYVEMNPGAGADREYEGMMVTLFSTGESFTAPLRINRNLDEDTVFVPESFLMEHGKKILSCVDYPRDVDVVLSGFGHASNKG</sequence>
<dbReference type="PROSITE" id="PS51379">
    <property type="entry name" value="4FE4S_FER_2"/>
    <property type="match status" value="2"/>
</dbReference>
<dbReference type="PROSITE" id="PS00198">
    <property type="entry name" value="4FE4S_FER_1"/>
    <property type="match status" value="1"/>
</dbReference>
<dbReference type="PROSITE" id="PS51085">
    <property type="entry name" value="2FE2S_FER_2"/>
    <property type="match status" value="1"/>
</dbReference>
<keyword evidence="9" id="KW-0411">Iron-sulfur</keyword>
<dbReference type="InterPro" id="IPR009010">
    <property type="entry name" value="Asp_de-COase-like_dom_sf"/>
</dbReference>
<evidence type="ECO:0000256" key="12">
    <source>
        <dbReference type="ARBA" id="ARBA00034078"/>
    </source>
</evidence>
<dbReference type="RefSeq" id="WP_167681690.1">
    <property type="nucleotide sequence ID" value="NZ_QHLQ01000001.1"/>
</dbReference>
<dbReference type="InterPro" id="IPR010228">
    <property type="entry name" value="NADH_UbQ_OxRdtase_Gsu"/>
</dbReference>
<dbReference type="SUPFAM" id="SSF54862">
    <property type="entry name" value="4Fe-4S ferredoxins"/>
    <property type="match status" value="1"/>
</dbReference>
<protein>
    <submittedName>
        <fullName evidence="19">NADH dehydrogenase (Quinone) subunit G</fullName>
    </submittedName>
</protein>
<accession>A0ABX0W277</accession>
<dbReference type="Proteomes" id="UP001429564">
    <property type="component" value="Unassembled WGS sequence"/>
</dbReference>
<dbReference type="PROSITE" id="PS51669">
    <property type="entry name" value="4FE4S_MOW_BIS_MGD"/>
    <property type="match status" value="1"/>
</dbReference>
<dbReference type="Gene3D" id="3.30.70.20">
    <property type="match status" value="1"/>
</dbReference>
<comment type="caution">
    <text evidence="19">The sequence shown here is derived from an EMBL/GenBank/DDBJ whole genome shotgun (WGS) entry which is preliminary data.</text>
</comment>
<evidence type="ECO:0000256" key="14">
    <source>
        <dbReference type="RuleBase" id="RU004523"/>
    </source>
</evidence>
<evidence type="ECO:0000259" key="15">
    <source>
        <dbReference type="PROSITE" id="PS51085"/>
    </source>
</evidence>
<dbReference type="InterPro" id="IPR027467">
    <property type="entry name" value="MopterinOxRdtase_cofactor_BS"/>
</dbReference>
<dbReference type="Pfam" id="PF10588">
    <property type="entry name" value="NADH-G_4Fe-4S_3"/>
    <property type="match status" value="1"/>
</dbReference>
<dbReference type="PANTHER" id="PTHR43105:SF10">
    <property type="entry name" value="NADH-QUINONE OXIDOREDUCTASE SUBUNIT G"/>
    <property type="match status" value="1"/>
</dbReference>